<dbReference type="EMBL" id="FOVJ01000001">
    <property type="protein sequence ID" value="SFN28889.1"/>
    <property type="molecule type" value="Genomic_DNA"/>
</dbReference>
<gene>
    <name evidence="2" type="ORF">SAMN05216386_0290</name>
</gene>
<feature type="chain" id="PRO_5010238779" evidence="1">
    <location>
        <begin position="20"/>
        <end position="218"/>
    </location>
</feature>
<reference evidence="3" key="1">
    <citation type="submission" date="2016-10" db="EMBL/GenBank/DDBJ databases">
        <authorList>
            <person name="Varghese N."/>
        </authorList>
    </citation>
    <scope>NUCLEOTIDE SEQUENCE [LARGE SCALE GENOMIC DNA]</scope>
    <source>
        <strain evidence="3">Nsp8</strain>
    </source>
</reference>
<dbReference type="RefSeq" id="WP_074793844.1">
    <property type="nucleotide sequence ID" value="NZ_FOVJ01000001.1"/>
</dbReference>
<protein>
    <submittedName>
        <fullName evidence="2">Uncharacterized lipoprotein YajG</fullName>
    </submittedName>
</protein>
<dbReference type="InterPro" id="IPR005619">
    <property type="entry name" value="Uncharacterised_YajG"/>
</dbReference>
<accession>A0A1I4XUC9</accession>
<sequence>MRIAVTVLGLSLLSGCAFTNMTINPPASSVSTQLSGGDKREIVMSIPFADERQIRARCGMKKNSYNMDTASVYCSSEPAVWLAQLLAQELKAAGFTVKAGGVTDKPNGVKVEGFLLKFFIEPVIGFTTISPETDIHIKLIATSANGLNAEHSFFFKGKNSALTGMDSNFQPSVDDATRKIINDMVSAILTLMNRYPELGRSSSIDPLVRVALIVKEKS</sequence>
<keyword evidence="3" id="KW-1185">Reference proteome</keyword>
<keyword evidence="2" id="KW-0449">Lipoprotein</keyword>
<evidence type="ECO:0000313" key="2">
    <source>
        <dbReference type="EMBL" id="SFN28889.1"/>
    </source>
</evidence>
<keyword evidence="1" id="KW-0732">Signal</keyword>
<evidence type="ECO:0000256" key="1">
    <source>
        <dbReference type="SAM" id="SignalP"/>
    </source>
</evidence>
<dbReference type="PROSITE" id="PS51257">
    <property type="entry name" value="PROKAR_LIPOPROTEIN"/>
    <property type="match status" value="1"/>
</dbReference>
<name>A0A1I4XUC9_9PROT</name>
<dbReference type="AlphaFoldDB" id="A0A1I4XUC9"/>
<proteinExistence type="predicted"/>
<dbReference type="Pfam" id="PF03923">
    <property type="entry name" value="Lipoprotein_16"/>
    <property type="match status" value="1"/>
</dbReference>
<organism evidence="2 3">
    <name type="scientific">Nitrosospira briensis</name>
    <dbReference type="NCBI Taxonomy" id="35799"/>
    <lineage>
        <taxon>Bacteria</taxon>
        <taxon>Pseudomonadati</taxon>
        <taxon>Pseudomonadota</taxon>
        <taxon>Betaproteobacteria</taxon>
        <taxon>Nitrosomonadales</taxon>
        <taxon>Nitrosomonadaceae</taxon>
        <taxon>Nitrosospira</taxon>
    </lineage>
</organism>
<dbReference type="Proteomes" id="UP000183107">
    <property type="component" value="Unassembled WGS sequence"/>
</dbReference>
<feature type="signal peptide" evidence="1">
    <location>
        <begin position="1"/>
        <end position="19"/>
    </location>
</feature>
<evidence type="ECO:0000313" key="3">
    <source>
        <dbReference type="Proteomes" id="UP000183107"/>
    </source>
</evidence>